<accession>A0A9W9SHE9</accession>
<evidence type="ECO:0000259" key="7">
    <source>
        <dbReference type="Pfam" id="PF20684"/>
    </source>
</evidence>
<evidence type="ECO:0000313" key="8">
    <source>
        <dbReference type="EMBL" id="KAJ5376243.1"/>
    </source>
</evidence>
<feature type="transmembrane region" description="Helical" evidence="6">
    <location>
        <begin position="41"/>
        <end position="63"/>
    </location>
</feature>
<dbReference type="OrthoDB" id="5417887at2759"/>
<keyword evidence="4 6" id="KW-0472">Membrane</keyword>
<dbReference type="InterPro" id="IPR049326">
    <property type="entry name" value="Rhodopsin_dom_fungi"/>
</dbReference>
<feature type="transmembrane region" description="Helical" evidence="6">
    <location>
        <begin position="168"/>
        <end position="193"/>
    </location>
</feature>
<dbReference type="InterPro" id="IPR052337">
    <property type="entry name" value="SAT4-like"/>
</dbReference>
<evidence type="ECO:0000256" key="3">
    <source>
        <dbReference type="ARBA" id="ARBA00022989"/>
    </source>
</evidence>
<evidence type="ECO:0000256" key="1">
    <source>
        <dbReference type="ARBA" id="ARBA00004141"/>
    </source>
</evidence>
<keyword evidence="9" id="KW-1185">Reference proteome</keyword>
<dbReference type="GeneID" id="81376746"/>
<dbReference type="GO" id="GO:0016020">
    <property type="term" value="C:membrane"/>
    <property type="evidence" value="ECO:0007669"/>
    <property type="project" value="UniProtKB-SubCell"/>
</dbReference>
<evidence type="ECO:0000256" key="4">
    <source>
        <dbReference type="ARBA" id="ARBA00023136"/>
    </source>
</evidence>
<dbReference type="Pfam" id="PF20684">
    <property type="entry name" value="Fung_rhodopsin"/>
    <property type="match status" value="1"/>
</dbReference>
<reference evidence="8" key="1">
    <citation type="submission" date="2022-12" db="EMBL/GenBank/DDBJ databases">
        <authorList>
            <person name="Petersen C."/>
        </authorList>
    </citation>
    <scope>NUCLEOTIDE SEQUENCE</scope>
    <source>
        <strain evidence="8">IBT 29677</strain>
    </source>
</reference>
<comment type="caution">
    <text evidence="8">The sequence shown here is derived from an EMBL/GenBank/DDBJ whole genome shotgun (WGS) entry which is preliminary data.</text>
</comment>
<evidence type="ECO:0000256" key="5">
    <source>
        <dbReference type="ARBA" id="ARBA00038359"/>
    </source>
</evidence>
<dbReference type="Proteomes" id="UP001147747">
    <property type="component" value="Unassembled WGS sequence"/>
</dbReference>
<dbReference type="RefSeq" id="XP_056481273.1">
    <property type="nucleotide sequence ID" value="XM_056637766.1"/>
</dbReference>
<feature type="transmembrane region" description="Helical" evidence="6">
    <location>
        <begin position="119"/>
        <end position="142"/>
    </location>
</feature>
<dbReference type="PANTHER" id="PTHR33048:SF155">
    <property type="entry name" value="INTEGRAL MEMBRANE PROTEIN"/>
    <property type="match status" value="1"/>
</dbReference>
<comment type="subcellular location">
    <subcellularLocation>
        <location evidence="1">Membrane</location>
        <topology evidence="1">Multi-pass membrane protein</topology>
    </subcellularLocation>
</comment>
<feature type="transmembrane region" description="Helical" evidence="6">
    <location>
        <begin position="244"/>
        <end position="264"/>
    </location>
</feature>
<feature type="transmembrane region" description="Helical" evidence="6">
    <location>
        <begin position="83"/>
        <end position="107"/>
    </location>
</feature>
<keyword evidence="2 6" id="KW-0812">Transmembrane</keyword>
<dbReference type="PANTHER" id="PTHR33048">
    <property type="entry name" value="PTH11-LIKE INTEGRAL MEMBRANE PROTEIN (AFU_ORTHOLOGUE AFUA_5G11245)"/>
    <property type="match status" value="1"/>
</dbReference>
<organism evidence="8 9">
    <name type="scientific">Penicillium cosmopolitanum</name>
    <dbReference type="NCBI Taxonomy" id="1131564"/>
    <lineage>
        <taxon>Eukaryota</taxon>
        <taxon>Fungi</taxon>
        <taxon>Dikarya</taxon>
        <taxon>Ascomycota</taxon>
        <taxon>Pezizomycotina</taxon>
        <taxon>Eurotiomycetes</taxon>
        <taxon>Eurotiomycetidae</taxon>
        <taxon>Eurotiales</taxon>
        <taxon>Aspergillaceae</taxon>
        <taxon>Penicillium</taxon>
    </lineage>
</organism>
<protein>
    <recommendedName>
        <fullName evidence="7">Rhodopsin domain-containing protein</fullName>
    </recommendedName>
</protein>
<feature type="domain" description="Rhodopsin" evidence="7">
    <location>
        <begin position="26"/>
        <end position="268"/>
    </location>
</feature>
<evidence type="ECO:0000256" key="6">
    <source>
        <dbReference type="SAM" id="Phobius"/>
    </source>
</evidence>
<reference evidence="8" key="2">
    <citation type="journal article" date="2023" name="IMA Fungus">
        <title>Comparative genomic study of the Penicillium genus elucidates a diverse pangenome and 15 lateral gene transfer events.</title>
        <authorList>
            <person name="Petersen C."/>
            <person name="Sorensen T."/>
            <person name="Nielsen M.R."/>
            <person name="Sondergaard T.E."/>
            <person name="Sorensen J.L."/>
            <person name="Fitzpatrick D.A."/>
            <person name="Frisvad J.C."/>
            <person name="Nielsen K.L."/>
        </authorList>
    </citation>
    <scope>NUCLEOTIDE SEQUENCE</scope>
    <source>
        <strain evidence="8">IBT 29677</strain>
    </source>
</reference>
<evidence type="ECO:0000256" key="2">
    <source>
        <dbReference type="ARBA" id="ARBA00022692"/>
    </source>
</evidence>
<sequence length="353" mass="38841">MEGKGPTVLAVMWSLTALALVLVVTRLCVRQRLLRSFGLDDWLIAFSMIFGLLYSATAAVSVVKGFGQHAATLSNNALEQALLWNMISFLFGIISFALPKLAVAALLHRILNPVRIHRIILWTLVSMITVIAIVNILIYVTMCSPPQGLWKPTLVQAGVAKCRPVDVLVGFATFNGAFSAFVDLYLATYPAFILFHLQMSLRKKIALSAALGLGTVASAVAMVKCAQIGGLRDQSDLTYSTVPLVIWTSVEANIVVIAACMPTLKPVVDFILVKLKLTTLSDQKYPSNSFSQGRVYPKPAVERSNRQASHFKNISEENILDDQEDMHIRRTDEVYVGYELQPNAPVKQNQSFT</sequence>
<keyword evidence="3 6" id="KW-1133">Transmembrane helix</keyword>
<evidence type="ECO:0000313" key="9">
    <source>
        <dbReference type="Proteomes" id="UP001147747"/>
    </source>
</evidence>
<proteinExistence type="inferred from homology"/>
<comment type="similarity">
    <text evidence="5">Belongs to the SAT4 family.</text>
</comment>
<gene>
    <name evidence="8" type="ORF">N7509_013129</name>
</gene>
<feature type="transmembrane region" description="Helical" evidence="6">
    <location>
        <begin position="205"/>
        <end position="224"/>
    </location>
</feature>
<dbReference type="EMBL" id="JAPZBU010000012">
    <property type="protein sequence ID" value="KAJ5376243.1"/>
    <property type="molecule type" value="Genomic_DNA"/>
</dbReference>
<name>A0A9W9SHE9_9EURO</name>
<dbReference type="AlphaFoldDB" id="A0A9W9SHE9"/>
<feature type="transmembrane region" description="Helical" evidence="6">
    <location>
        <begin position="6"/>
        <end position="29"/>
    </location>
</feature>